<dbReference type="InterPro" id="IPR027417">
    <property type="entry name" value="P-loop_NTPase"/>
</dbReference>
<dbReference type="PROSITE" id="PS51421">
    <property type="entry name" value="RAS"/>
    <property type="match status" value="1"/>
</dbReference>
<evidence type="ECO:0000313" key="4">
    <source>
        <dbReference type="Proteomes" id="UP000235145"/>
    </source>
</evidence>
<comment type="similarity">
    <text evidence="1">Belongs to the small GTPase superfamily. Rab family.</text>
</comment>
<keyword evidence="4" id="KW-1185">Reference proteome</keyword>
<dbReference type="SMART" id="SM00173">
    <property type="entry name" value="RAS"/>
    <property type="match status" value="1"/>
</dbReference>
<dbReference type="Gene3D" id="3.40.50.300">
    <property type="entry name" value="P-loop containing nucleotide triphosphate hydrolases"/>
    <property type="match status" value="1"/>
</dbReference>
<dbReference type="GO" id="GO:0016192">
    <property type="term" value="P:vesicle-mediated transport"/>
    <property type="evidence" value="ECO:0000318"/>
    <property type="project" value="GO_Central"/>
</dbReference>
<dbReference type="SMART" id="SM00175">
    <property type="entry name" value="RAB"/>
    <property type="match status" value="1"/>
</dbReference>
<dbReference type="GO" id="GO:0005525">
    <property type="term" value="F:GTP binding"/>
    <property type="evidence" value="ECO:0000318"/>
    <property type="project" value="GO_Central"/>
</dbReference>
<evidence type="ECO:0000256" key="2">
    <source>
        <dbReference type="SAM" id="MobiDB-lite"/>
    </source>
</evidence>
<accession>A0A9R1XXU5</accession>
<name>A0A9R1XXU5_LACSA</name>
<dbReference type="PANTHER" id="PTHR47979">
    <property type="entry name" value="DRAB11-RELATED"/>
    <property type="match status" value="1"/>
</dbReference>
<dbReference type="InterPro" id="IPR050209">
    <property type="entry name" value="Rab_GTPases_membrane_traffic"/>
</dbReference>
<dbReference type="EMBL" id="NBSK02000001">
    <property type="protein sequence ID" value="KAJ0228259.1"/>
    <property type="molecule type" value="Genomic_DNA"/>
</dbReference>
<protein>
    <submittedName>
        <fullName evidence="3">Uncharacterized protein</fullName>
    </submittedName>
</protein>
<dbReference type="GO" id="GO:0003924">
    <property type="term" value="F:GTPase activity"/>
    <property type="evidence" value="ECO:0000318"/>
    <property type="project" value="GO_Central"/>
</dbReference>
<sequence>MCCRYRAITSAYYRGAVGALLVYDVTRYPTFENVERWLKELRDHTDPNIVVMLIGNKSDLRHLVAVQTDDAKSFAERESLYFMETSALDATNVETAFAEVLTQIYRIVSKKAMDAAQDTTLPSKGPSLGQSLTGKKYGGRENMSSGEEILQTVKMLLSVEATNDRYKKVKATLMDLAYSDLDGGQNGLATGSYFQIPPMSIKLETSNFCLWRTTIMSALETFDLESLIREPQPPPETITTKREDAAPTIAPNPEYQLWKRRDRYVLLWLKSTLAERALTIFACCTSSRLAWQSIEKTFYAQTRATRMASKTQLQTLSKGSMSMIDYIEKKRAIIDSLVENQTPISTEDQSGYILQGLDSSYGPFISVVMIKEDLLSVDDLCYN</sequence>
<dbReference type="PRINTS" id="PR00449">
    <property type="entry name" value="RASTRNSFRMNG"/>
</dbReference>
<evidence type="ECO:0000256" key="1">
    <source>
        <dbReference type="ARBA" id="ARBA00006270"/>
    </source>
</evidence>
<dbReference type="SMART" id="SM00174">
    <property type="entry name" value="RHO"/>
    <property type="match status" value="1"/>
</dbReference>
<dbReference type="InterPro" id="IPR005225">
    <property type="entry name" value="Small_GTP-bd"/>
</dbReference>
<dbReference type="PROSITE" id="PS51419">
    <property type="entry name" value="RAB"/>
    <property type="match status" value="1"/>
</dbReference>
<comment type="caution">
    <text evidence="3">The sequence shown here is derived from an EMBL/GenBank/DDBJ whole genome shotgun (WGS) entry which is preliminary data.</text>
</comment>
<dbReference type="InterPro" id="IPR001806">
    <property type="entry name" value="Small_GTPase"/>
</dbReference>
<gene>
    <name evidence="3" type="ORF">LSAT_V11C100043490</name>
</gene>
<reference evidence="3 4" key="1">
    <citation type="journal article" date="2017" name="Nat. Commun.">
        <title>Genome assembly with in vitro proximity ligation data and whole-genome triplication in lettuce.</title>
        <authorList>
            <person name="Reyes-Chin-Wo S."/>
            <person name="Wang Z."/>
            <person name="Yang X."/>
            <person name="Kozik A."/>
            <person name="Arikit S."/>
            <person name="Song C."/>
            <person name="Xia L."/>
            <person name="Froenicke L."/>
            <person name="Lavelle D.O."/>
            <person name="Truco M.J."/>
            <person name="Xia R."/>
            <person name="Zhu S."/>
            <person name="Xu C."/>
            <person name="Xu H."/>
            <person name="Xu X."/>
            <person name="Cox K."/>
            <person name="Korf I."/>
            <person name="Meyers B.C."/>
            <person name="Michelmore R.W."/>
        </authorList>
    </citation>
    <scope>NUCLEOTIDE SEQUENCE [LARGE SCALE GENOMIC DNA]</scope>
    <source>
        <strain evidence="4">cv. Salinas</strain>
        <tissue evidence="3">Seedlings</tissue>
    </source>
</reference>
<dbReference type="FunFam" id="3.40.50.300:FF:001447">
    <property type="entry name" value="Ras-related protein Rab-1B"/>
    <property type="match status" value="1"/>
</dbReference>
<proteinExistence type="inferred from homology"/>
<dbReference type="NCBIfam" id="TIGR00231">
    <property type="entry name" value="small_GTP"/>
    <property type="match status" value="1"/>
</dbReference>
<feature type="compositionally biased region" description="Polar residues" evidence="2">
    <location>
        <begin position="118"/>
        <end position="133"/>
    </location>
</feature>
<dbReference type="AlphaFoldDB" id="A0A9R1XXU5"/>
<dbReference type="Pfam" id="PF14223">
    <property type="entry name" value="Retrotran_gag_2"/>
    <property type="match status" value="1"/>
</dbReference>
<dbReference type="GO" id="GO:0005768">
    <property type="term" value="C:endosome"/>
    <property type="evidence" value="ECO:0000318"/>
    <property type="project" value="GO_Central"/>
</dbReference>
<dbReference type="SUPFAM" id="SSF52540">
    <property type="entry name" value="P-loop containing nucleoside triphosphate hydrolases"/>
    <property type="match status" value="1"/>
</dbReference>
<dbReference type="Proteomes" id="UP000235145">
    <property type="component" value="Unassembled WGS sequence"/>
</dbReference>
<feature type="region of interest" description="Disordered" evidence="2">
    <location>
        <begin position="118"/>
        <end position="141"/>
    </location>
</feature>
<evidence type="ECO:0000313" key="3">
    <source>
        <dbReference type="EMBL" id="KAJ0228259.1"/>
    </source>
</evidence>
<dbReference type="Pfam" id="PF00071">
    <property type="entry name" value="Ras"/>
    <property type="match status" value="1"/>
</dbReference>
<organism evidence="3 4">
    <name type="scientific">Lactuca sativa</name>
    <name type="common">Garden lettuce</name>
    <dbReference type="NCBI Taxonomy" id="4236"/>
    <lineage>
        <taxon>Eukaryota</taxon>
        <taxon>Viridiplantae</taxon>
        <taxon>Streptophyta</taxon>
        <taxon>Embryophyta</taxon>
        <taxon>Tracheophyta</taxon>
        <taxon>Spermatophyta</taxon>
        <taxon>Magnoliopsida</taxon>
        <taxon>eudicotyledons</taxon>
        <taxon>Gunneridae</taxon>
        <taxon>Pentapetalae</taxon>
        <taxon>asterids</taxon>
        <taxon>campanulids</taxon>
        <taxon>Asterales</taxon>
        <taxon>Asteraceae</taxon>
        <taxon>Cichorioideae</taxon>
        <taxon>Cichorieae</taxon>
        <taxon>Lactucinae</taxon>
        <taxon>Lactuca</taxon>
    </lineage>
</organism>